<protein>
    <recommendedName>
        <fullName evidence="4">Poly(A) polymerase RNA-binding domain-containing protein</fullName>
    </recommendedName>
</protein>
<dbReference type="SUPFAM" id="SSF55003">
    <property type="entry name" value="PAP/Archaeal CCA-adding enzyme, C-terminal domain"/>
    <property type="match status" value="1"/>
</dbReference>
<sequence length="132" mass="14246">MKLETVDNLEIAHPYIKGFDKVTLCANEQEKQEAAHGAILVRQPGAPELDSATALAVLVACFPSLRKQRNTGVDGLHCFVRLIEALTLPSRSQQPPGTAMSSPPADSIFASPVVLRERAIQSVTRPAQTELC</sequence>
<dbReference type="Proteomes" id="UP000269721">
    <property type="component" value="Unassembled WGS sequence"/>
</dbReference>
<evidence type="ECO:0000256" key="1">
    <source>
        <dbReference type="ARBA" id="ARBA00022679"/>
    </source>
</evidence>
<keyword evidence="6" id="KW-1185">Reference proteome</keyword>
<evidence type="ECO:0000259" key="4">
    <source>
        <dbReference type="Pfam" id="PF04926"/>
    </source>
</evidence>
<organism evidence="5 6">
    <name type="scientific">Blyttiomyces helicus</name>
    <dbReference type="NCBI Taxonomy" id="388810"/>
    <lineage>
        <taxon>Eukaryota</taxon>
        <taxon>Fungi</taxon>
        <taxon>Fungi incertae sedis</taxon>
        <taxon>Chytridiomycota</taxon>
        <taxon>Chytridiomycota incertae sedis</taxon>
        <taxon>Chytridiomycetes</taxon>
        <taxon>Chytridiomycetes incertae sedis</taxon>
        <taxon>Blyttiomyces</taxon>
    </lineage>
</organism>
<keyword evidence="3" id="KW-0067">ATP-binding</keyword>
<name>A0A4P9W3G2_9FUNG</name>
<dbReference type="OrthoDB" id="412748at2759"/>
<accession>A0A4P9W3G2</accession>
<evidence type="ECO:0000313" key="5">
    <source>
        <dbReference type="EMBL" id="RKO85200.1"/>
    </source>
</evidence>
<dbReference type="GO" id="GO:0003723">
    <property type="term" value="F:RNA binding"/>
    <property type="evidence" value="ECO:0007669"/>
    <property type="project" value="InterPro"/>
</dbReference>
<dbReference type="Pfam" id="PF04926">
    <property type="entry name" value="PAP_RNA-bind"/>
    <property type="match status" value="1"/>
</dbReference>
<dbReference type="GO" id="GO:0016779">
    <property type="term" value="F:nucleotidyltransferase activity"/>
    <property type="evidence" value="ECO:0007669"/>
    <property type="project" value="InterPro"/>
</dbReference>
<keyword evidence="2" id="KW-0547">Nucleotide-binding</keyword>
<gene>
    <name evidence="5" type="ORF">BDK51DRAFT_43969</name>
</gene>
<keyword evidence="1" id="KW-0808">Transferase</keyword>
<dbReference type="InterPro" id="IPR011068">
    <property type="entry name" value="NuclTrfase_I-like_C"/>
</dbReference>
<dbReference type="EMBL" id="KZ999311">
    <property type="protein sequence ID" value="RKO85200.1"/>
    <property type="molecule type" value="Genomic_DNA"/>
</dbReference>
<dbReference type="GO" id="GO:0005524">
    <property type="term" value="F:ATP binding"/>
    <property type="evidence" value="ECO:0007669"/>
    <property type="project" value="UniProtKB-KW"/>
</dbReference>
<dbReference type="AlphaFoldDB" id="A0A4P9W3G2"/>
<feature type="domain" description="Poly(A) polymerase RNA-binding" evidence="4">
    <location>
        <begin position="1"/>
        <end position="43"/>
    </location>
</feature>
<evidence type="ECO:0000256" key="3">
    <source>
        <dbReference type="ARBA" id="ARBA00022840"/>
    </source>
</evidence>
<evidence type="ECO:0000313" key="6">
    <source>
        <dbReference type="Proteomes" id="UP000269721"/>
    </source>
</evidence>
<dbReference type="InterPro" id="IPR007010">
    <property type="entry name" value="PolA_pol_RNA-bd_dom"/>
</dbReference>
<reference evidence="6" key="1">
    <citation type="journal article" date="2018" name="Nat. Microbiol.">
        <title>Leveraging single-cell genomics to expand the fungal tree of life.</title>
        <authorList>
            <person name="Ahrendt S.R."/>
            <person name="Quandt C.A."/>
            <person name="Ciobanu D."/>
            <person name="Clum A."/>
            <person name="Salamov A."/>
            <person name="Andreopoulos B."/>
            <person name="Cheng J.F."/>
            <person name="Woyke T."/>
            <person name="Pelin A."/>
            <person name="Henrissat B."/>
            <person name="Reynolds N.K."/>
            <person name="Benny G.L."/>
            <person name="Smith M.E."/>
            <person name="James T.Y."/>
            <person name="Grigoriev I.V."/>
        </authorList>
    </citation>
    <scope>NUCLEOTIDE SEQUENCE [LARGE SCALE GENOMIC DNA]</scope>
</reference>
<evidence type="ECO:0000256" key="2">
    <source>
        <dbReference type="ARBA" id="ARBA00022741"/>
    </source>
</evidence>
<dbReference type="GO" id="GO:0031123">
    <property type="term" value="P:RNA 3'-end processing"/>
    <property type="evidence" value="ECO:0007669"/>
    <property type="project" value="InterPro"/>
</dbReference>
<proteinExistence type="predicted"/>
<dbReference type="Gene3D" id="3.30.70.590">
    <property type="entry name" value="Poly(A) polymerase predicted RNA binding domain"/>
    <property type="match status" value="1"/>
</dbReference>